<accession>A0A4R6TIU9</accession>
<dbReference type="AlphaFoldDB" id="A0A4R6TIU9"/>
<evidence type="ECO:0000313" key="2">
    <source>
        <dbReference type="Proteomes" id="UP000295468"/>
    </source>
</evidence>
<gene>
    <name evidence="1" type="ORF">CLV82_1395</name>
</gene>
<organism evidence="1 2">
    <name type="scientific">Zeaxanthinibacter enoshimensis</name>
    <dbReference type="NCBI Taxonomy" id="392009"/>
    <lineage>
        <taxon>Bacteria</taxon>
        <taxon>Pseudomonadati</taxon>
        <taxon>Bacteroidota</taxon>
        <taxon>Flavobacteriia</taxon>
        <taxon>Flavobacteriales</taxon>
        <taxon>Flavobacteriaceae</taxon>
        <taxon>Zeaxanthinibacter</taxon>
    </lineage>
</organism>
<keyword evidence="2" id="KW-1185">Reference proteome</keyword>
<name>A0A4R6TIU9_9FLAO</name>
<protein>
    <submittedName>
        <fullName evidence="1">Uncharacterized protein</fullName>
    </submittedName>
</protein>
<sequence>MNSRKTKKIRVWGITSLYSRYQLWLRKYVDRCRSAYYQMLAL</sequence>
<proteinExistence type="predicted"/>
<evidence type="ECO:0000313" key="1">
    <source>
        <dbReference type="EMBL" id="TDQ30706.1"/>
    </source>
</evidence>
<comment type="caution">
    <text evidence="1">The sequence shown here is derived from an EMBL/GenBank/DDBJ whole genome shotgun (WGS) entry which is preliminary data.</text>
</comment>
<dbReference type="Proteomes" id="UP000295468">
    <property type="component" value="Unassembled WGS sequence"/>
</dbReference>
<dbReference type="RefSeq" id="WP_262708031.1">
    <property type="nucleotide sequence ID" value="NZ_SNYI01000002.1"/>
</dbReference>
<dbReference type="EMBL" id="SNYI01000002">
    <property type="protein sequence ID" value="TDQ30706.1"/>
    <property type="molecule type" value="Genomic_DNA"/>
</dbReference>
<reference evidence="1 2" key="1">
    <citation type="submission" date="2019-03" db="EMBL/GenBank/DDBJ databases">
        <title>Genomic Encyclopedia of Archaeal and Bacterial Type Strains, Phase II (KMG-II): from individual species to whole genera.</title>
        <authorList>
            <person name="Goeker M."/>
        </authorList>
    </citation>
    <scope>NUCLEOTIDE SEQUENCE [LARGE SCALE GENOMIC DNA]</scope>
    <source>
        <strain evidence="1 2">DSM 18435</strain>
    </source>
</reference>